<dbReference type="Proteomes" id="UP001642260">
    <property type="component" value="Unassembled WGS sequence"/>
</dbReference>
<accession>A0ABC8KUG6</accession>
<gene>
    <name evidence="1" type="ORF">ERUC_LOCUS25327</name>
</gene>
<evidence type="ECO:0000313" key="2">
    <source>
        <dbReference type="Proteomes" id="UP001642260"/>
    </source>
</evidence>
<protein>
    <submittedName>
        <fullName evidence="1">Uncharacterized protein</fullName>
    </submittedName>
</protein>
<proteinExistence type="predicted"/>
<organism evidence="1 2">
    <name type="scientific">Eruca vesicaria subsp. sativa</name>
    <name type="common">Garden rocket</name>
    <name type="synonym">Eruca sativa</name>
    <dbReference type="NCBI Taxonomy" id="29727"/>
    <lineage>
        <taxon>Eukaryota</taxon>
        <taxon>Viridiplantae</taxon>
        <taxon>Streptophyta</taxon>
        <taxon>Embryophyta</taxon>
        <taxon>Tracheophyta</taxon>
        <taxon>Spermatophyta</taxon>
        <taxon>Magnoliopsida</taxon>
        <taxon>eudicotyledons</taxon>
        <taxon>Gunneridae</taxon>
        <taxon>Pentapetalae</taxon>
        <taxon>rosids</taxon>
        <taxon>malvids</taxon>
        <taxon>Brassicales</taxon>
        <taxon>Brassicaceae</taxon>
        <taxon>Brassiceae</taxon>
        <taxon>Eruca</taxon>
    </lineage>
</organism>
<dbReference type="AlphaFoldDB" id="A0ABC8KUG6"/>
<sequence length="65" mass="7215">MQSDNLICLLQKRAEQADLQLSADNLATGDHTAAELKIAEAHPSFVMGFISVNPASWKWEMCIRV</sequence>
<name>A0ABC8KUG6_ERUVS</name>
<dbReference type="EMBL" id="CAKOAT010266600">
    <property type="protein sequence ID" value="CAH8359571.1"/>
    <property type="molecule type" value="Genomic_DNA"/>
</dbReference>
<keyword evidence="2" id="KW-1185">Reference proteome</keyword>
<evidence type="ECO:0000313" key="1">
    <source>
        <dbReference type="EMBL" id="CAH8359571.1"/>
    </source>
</evidence>
<reference evidence="1 2" key="1">
    <citation type="submission" date="2022-03" db="EMBL/GenBank/DDBJ databases">
        <authorList>
            <person name="Macdonald S."/>
            <person name="Ahmed S."/>
            <person name="Newling K."/>
        </authorList>
    </citation>
    <scope>NUCLEOTIDE SEQUENCE [LARGE SCALE GENOMIC DNA]</scope>
</reference>
<comment type="caution">
    <text evidence="1">The sequence shown here is derived from an EMBL/GenBank/DDBJ whole genome shotgun (WGS) entry which is preliminary data.</text>
</comment>